<dbReference type="Pfam" id="PF01883">
    <property type="entry name" value="FeS_assembly_P"/>
    <property type="match status" value="1"/>
</dbReference>
<dbReference type="InterPro" id="IPR019591">
    <property type="entry name" value="Mrp/NBP35_ATP-bd"/>
</dbReference>
<dbReference type="PANTHER" id="PTHR42961:SF2">
    <property type="entry name" value="IRON-SULFUR PROTEIN NUBPL"/>
    <property type="match status" value="1"/>
</dbReference>
<keyword evidence="5" id="KW-0479">Metal-binding</keyword>
<proteinExistence type="inferred from homology"/>
<dbReference type="AlphaFoldDB" id="W9QP17"/>
<evidence type="ECO:0000259" key="14">
    <source>
        <dbReference type="Pfam" id="PF06155"/>
    </source>
</evidence>
<dbReference type="InterPro" id="IPR038492">
    <property type="entry name" value="GBBH-like_N_sf"/>
</dbReference>
<keyword evidence="10" id="KW-0411">Iron-sulfur</keyword>
<dbReference type="GO" id="GO:0016226">
    <property type="term" value="P:iron-sulfur cluster assembly"/>
    <property type="evidence" value="ECO:0007669"/>
    <property type="project" value="InterPro"/>
</dbReference>
<evidence type="ECO:0000256" key="2">
    <source>
        <dbReference type="ARBA" id="ARBA00004470"/>
    </source>
</evidence>
<evidence type="ECO:0000313" key="16">
    <source>
        <dbReference type="Proteomes" id="UP000030645"/>
    </source>
</evidence>
<keyword evidence="8" id="KW-0809">Transit peptide</keyword>
<dbReference type="InterPro" id="IPR002744">
    <property type="entry name" value="MIP18-like"/>
</dbReference>
<keyword evidence="7" id="KW-0067">ATP-binding</keyword>
<evidence type="ECO:0000256" key="12">
    <source>
        <dbReference type="ARBA" id="ARBA00071960"/>
    </source>
</evidence>
<name>W9QP17_9ROSA</name>
<accession>W9QP17</accession>
<dbReference type="Proteomes" id="UP000030645">
    <property type="component" value="Unassembled WGS sequence"/>
</dbReference>
<dbReference type="GO" id="GO:0009570">
    <property type="term" value="C:chloroplast stroma"/>
    <property type="evidence" value="ECO:0007669"/>
    <property type="project" value="UniProtKB-SubCell"/>
</dbReference>
<dbReference type="InterPro" id="IPR010376">
    <property type="entry name" value="GBBH-like_N"/>
</dbReference>
<dbReference type="Gene3D" id="3.30.2020.30">
    <property type="match status" value="1"/>
</dbReference>
<comment type="similarity">
    <text evidence="11">Belongs to the Mrp/NBP35 ATP-binding proteins family.</text>
</comment>
<protein>
    <recommendedName>
        <fullName evidence="12">Fe-S cluster assembly factor HCF101, chloroplastic</fullName>
    </recommendedName>
</protein>
<evidence type="ECO:0000256" key="6">
    <source>
        <dbReference type="ARBA" id="ARBA00022741"/>
    </source>
</evidence>
<gene>
    <name evidence="15" type="ORF">L484_020848</name>
</gene>
<dbReference type="HAMAP" id="MF_02040">
    <property type="entry name" value="Mrp_NBP35"/>
    <property type="match status" value="1"/>
</dbReference>
<dbReference type="STRING" id="981085.W9QP17"/>
<feature type="domain" description="MIP18 family-like" evidence="13">
    <location>
        <begin position="80"/>
        <end position="152"/>
    </location>
</feature>
<evidence type="ECO:0000256" key="10">
    <source>
        <dbReference type="ARBA" id="ARBA00023014"/>
    </source>
</evidence>
<dbReference type="GO" id="GO:0140663">
    <property type="term" value="F:ATP-dependent FeS chaperone activity"/>
    <property type="evidence" value="ECO:0007669"/>
    <property type="project" value="InterPro"/>
</dbReference>
<dbReference type="Pfam" id="PF10609">
    <property type="entry name" value="ParA"/>
    <property type="match status" value="1"/>
</dbReference>
<evidence type="ECO:0000259" key="13">
    <source>
        <dbReference type="Pfam" id="PF01883"/>
    </source>
</evidence>
<dbReference type="FunFam" id="3.30.2020.30:FF:000001">
    <property type="entry name" value="fe-S cluster assembly factor HCF101, chloroplastic"/>
    <property type="match status" value="1"/>
</dbReference>
<evidence type="ECO:0000313" key="15">
    <source>
        <dbReference type="EMBL" id="EXB37058.1"/>
    </source>
</evidence>
<sequence length="543" mass="58614">MQLLHASSSLCASLHISKPYSSTGLVSPEKTLLPSSISCSLQPKGIESSLWVSRNNSIFTTKAASVEAGASTISSGTAENDVLKALSQIIDPDFGTDIVSCGFVKDLQINEALGEVSFRLELTTPACPIKDMFEQKANEVVKMLPWVKSVNVTMSAQPARPVYAGLLPPGLQKISNIVAVSSCKGGVGKSTVAVNLAYTLAGMGARVGIFDADVYGPSLPTMVSPENRLLEMNPEKKTIIPTEYLGVKLVSFGFAGQGRAIMRGPMVSGVINQLLTTAEWGELDYLVVDMPPGTGDIQLTLCQVVPLTAAVIVTTPQKLAFIDVAKGVRMFSKLKVPCVAVVENMCHFDADGKRYYPFGRGSGSQVVQQFGIPHLFDLPIRPTLSASGDSGMPEVVADPQGEVATTFQDLGVCIVQQCAKIRQQGILIVLYVLQKKMSTAVSYDKSLKVIRVKVPDSDEEFLLHPATVRRNDRSAQSVDEWTGEQKLQYTDVPEDIEPEEIQPMGNYAVQISWPDGFNQIAPYDQLQTMERLVDAPRPTAAQA</sequence>
<reference evidence="16" key="1">
    <citation type="submission" date="2013-01" db="EMBL/GenBank/DDBJ databases">
        <title>Draft Genome Sequence of a Mulberry Tree, Morus notabilis C.K. Schneid.</title>
        <authorList>
            <person name="He N."/>
            <person name="Zhao S."/>
        </authorList>
    </citation>
    <scope>NUCLEOTIDE SEQUENCE</scope>
</reference>
<keyword evidence="9" id="KW-0408">Iron</keyword>
<keyword evidence="3" id="KW-0150">Chloroplast</keyword>
<dbReference type="InterPro" id="IPR000808">
    <property type="entry name" value="Mrp-like_CS"/>
</dbReference>
<dbReference type="InterPro" id="IPR033756">
    <property type="entry name" value="YlxH/NBP35"/>
</dbReference>
<dbReference type="SUPFAM" id="SSF117916">
    <property type="entry name" value="Fe-S cluster assembly (FSCA) domain-like"/>
    <property type="match status" value="1"/>
</dbReference>
<evidence type="ECO:0000256" key="3">
    <source>
        <dbReference type="ARBA" id="ARBA00022528"/>
    </source>
</evidence>
<dbReference type="PANTHER" id="PTHR42961">
    <property type="entry name" value="IRON-SULFUR PROTEIN NUBPL"/>
    <property type="match status" value="1"/>
</dbReference>
<dbReference type="Gene3D" id="3.40.50.300">
    <property type="entry name" value="P-loop containing nucleotide triphosphate hydrolases"/>
    <property type="match status" value="1"/>
</dbReference>
<evidence type="ECO:0000256" key="8">
    <source>
        <dbReference type="ARBA" id="ARBA00022946"/>
    </source>
</evidence>
<dbReference type="Gene3D" id="3.30.300.130">
    <property type="entry name" value="Fe-S cluster assembly (FSCA)"/>
    <property type="match status" value="1"/>
</dbReference>
<dbReference type="GO" id="GO:0046872">
    <property type="term" value="F:metal ion binding"/>
    <property type="evidence" value="ECO:0007669"/>
    <property type="project" value="UniProtKB-KW"/>
</dbReference>
<feature type="domain" description="Gamma-butyrobetaine hydroxylase-like N-terminal" evidence="14">
    <location>
        <begin position="456"/>
        <end position="519"/>
    </location>
</feature>
<dbReference type="InterPro" id="IPR044304">
    <property type="entry name" value="NUBPL-like"/>
</dbReference>
<dbReference type="SUPFAM" id="SSF52540">
    <property type="entry name" value="P-loop containing nucleoside triphosphate hydrolases"/>
    <property type="match status" value="1"/>
</dbReference>
<dbReference type="GO" id="GO:0051539">
    <property type="term" value="F:4 iron, 4 sulfur cluster binding"/>
    <property type="evidence" value="ECO:0007669"/>
    <property type="project" value="TreeGrafter"/>
</dbReference>
<comment type="cofactor">
    <cofactor evidence="1">
        <name>[4Fe-4S] cluster</name>
        <dbReference type="ChEBI" id="CHEBI:49883"/>
    </cofactor>
</comment>
<comment type="subcellular location">
    <subcellularLocation>
        <location evidence="2">Plastid</location>
        <location evidence="2">Chloroplast stroma</location>
    </subcellularLocation>
</comment>
<evidence type="ECO:0000256" key="11">
    <source>
        <dbReference type="ARBA" id="ARBA00024036"/>
    </source>
</evidence>
<evidence type="ECO:0000256" key="5">
    <source>
        <dbReference type="ARBA" id="ARBA00022723"/>
    </source>
</evidence>
<dbReference type="FunFam" id="3.30.300.130:FF:000008">
    <property type="entry name" value="Fe-S cluster assembly factor HCF101, chloroplastic"/>
    <property type="match status" value="1"/>
</dbReference>
<dbReference type="FunFam" id="3.40.50.300:FF:000704">
    <property type="entry name" value="fe-S cluster assembly factor HCF101, chloroplastic"/>
    <property type="match status" value="1"/>
</dbReference>
<dbReference type="PROSITE" id="PS01215">
    <property type="entry name" value="MRP"/>
    <property type="match status" value="1"/>
</dbReference>
<evidence type="ECO:0000256" key="1">
    <source>
        <dbReference type="ARBA" id="ARBA00001966"/>
    </source>
</evidence>
<evidence type="ECO:0000256" key="9">
    <source>
        <dbReference type="ARBA" id="ARBA00023004"/>
    </source>
</evidence>
<dbReference type="Pfam" id="PF06155">
    <property type="entry name" value="GBBH-like_N"/>
    <property type="match status" value="1"/>
</dbReference>
<keyword evidence="16" id="KW-1185">Reference proteome</keyword>
<keyword evidence="4" id="KW-0934">Plastid</keyword>
<dbReference type="InterPro" id="IPR034904">
    <property type="entry name" value="FSCA_dom_sf"/>
</dbReference>
<dbReference type="CDD" id="cd02037">
    <property type="entry name" value="Mrp_NBP35"/>
    <property type="match status" value="1"/>
</dbReference>
<dbReference type="eggNOG" id="KOG3022">
    <property type="taxonomic scope" value="Eukaryota"/>
</dbReference>
<evidence type="ECO:0000256" key="4">
    <source>
        <dbReference type="ARBA" id="ARBA00022640"/>
    </source>
</evidence>
<keyword evidence="6" id="KW-0547">Nucleotide-binding</keyword>
<organism evidence="15 16">
    <name type="scientific">Morus notabilis</name>
    <dbReference type="NCBI Taxonomy" id="981085"/>
    <lineage>
        <taxon>Eukaryota</taxon>
        <taxon>Viridiplantae</taxon>
        <taxon>Streptophyta</taxon>
        <taxon>Embryophyta</taxon>
        <taxon>Tracheophyta</taxon>
        <taxon>Spermatophyta</taxon>
        <taxon>Magnoliopsida</taxon>
        <taxon>eudicotyledons</taxon>
        <taxon>Gunneridae</taxon>
        <taxon>Pentapetalae</taxon>
        <taxon>rosids</taxon>
        <taxon>fabids</taxon>
        <taxon>Rosales</taxon>
        <taxon>Moraceae</taxon>
        <taxon>Moreae</taxon>
        <taxon>Morus</taxon>
    </lineage>
</organism>
<dbReference type="InterPro" id="IPR027417">
    <property type="entry name" value="P-loop_NTPase"/>
</dbReference>
<evidence type="ECO:0000256" key="7">
    <source>
        <dbReference type="ARBA" id="ARBA00022840"/>
    </source>
</evidence>
<dbReference type="GO" id="GO:0005524">
    <property type="term" value="F:ATP binding"/>
    <property type="evidence" value="ECO:0007669"/>
    <property type="project" value="UniProtKB-KW"/>
</dbReference>
<dbReference type="EMBL" id="KE343603">
    <property type="protein sequence ID" value="EXB37058.1"/>
    <property type="molecule type" value="Genomic_DNA"/>
</dbReference>